<evidence type="ECO:0000256" key="6">
    <source>
        <dbReference type="ARBA" id="ARBA00022989"/>
    </source>
</evidence>
<keyword evidence="6 8" id="KW-1133">Transmembrane helix</keyword>
<evidence type="ECO:0000256" key="2">
    <source>
        <dbReference type="ARBA" id="ARBA00022448"/>
    </source>
</evidence>
<sequence>MSGVSSIASDGIFSKINRIDNLLFLLGLIIGPILFSLSGNKIESVLTNSLPLIIIGGLLVGIGTKIGKGCTSGHGVCGISRFSIRSIIATISFILTGVITVLIFGI</sequence>
<evidence type="ECO:0000256" key="8">
    <source>
        <dbReference type="SAM" id="Phobius"/>
    </source>
</evidence>
<reference evidence="9" key="1">
    <citation type="submission" date="2018-05" db="EMBL/GenBank/DDBJ databases">
        <authorList>
            <person name="Lanie J.A."/>
            <person name="Ng W.-L."/>
            <person name="Kazmierczak K.M."/>
            <person name="Andrzejewski T.M."/>
            <person name="Davidsen T.M."/>
            <person name="Wayne K.J."/>
            <person name="Tettelin H."/>
            <person name="Glass J.I."/>
            <person name="Rusch D."/>
            <person name="Podicherti R."/>
            <person name="Tsui H.-C.T."/>
            <person name="Winkler M.E."/>
        </authorList>
    </citation>
    <scope>NUCLEOTIDE SEQUENCE</scope>
</reference>
<protein>
    <submittedName>
        <fullName evidence="9">Uncharacterized protein</fullName>
    </submittedName>
</protein>
<evidence type="ECO:0000313" key="9">
    <source>
        <dbReference type="EMBL" id="SVA86669.1"/>
    </source>
</evidence>
<dbReference type="AlphaFoldDB" id="A0A381ZBT6"/>
<evidence type="ECO:0000256" key="3">
    <source>
        <dbReference type="ARBA" id="ARBA00022475"/>
    </source>
</evidence>
<evidence type="ECO:0000256" key="4">
    <source>
        <dbReference type="ARBA" id="ARBA00022519"/>
    </source>
</evidence>
<dbReference type="PANTHER" id="PTHR30574">
    <property type="entry name" value="INNER MEMBRANE PROTEIN YEDE"/>
    <property type="match status" value="1"/>
</dbReference>
<feature type="transmembrane region" description="Helical" evidence="8">
    <location>
        <begin position="45"/>
        <end position="63"/>
    </location>
</feature>
<evidence type="ECO:0000256" key="7">
    <source>
        <dbReference type="ARBA" id="ARBA00023136"/>
    </source>
</evidence>
<name>A0A381ZBT6_9ZZZZ</name>
<keyword evidence="4" id="KW-0997">Cell inner membrane</keyword>
<keyword evidence="7 8" id="KW-0472">Membrane</keyword>
<keyword evidence="5 8" id="KW-0812">Transmembrane</keyword>
<accession>A0A381ZBT6</accession>
<feature type="transmembrane region" description="Helical" evidence="8">
    <location>
        <begin position="21"/>
        <end position="39"/>
    </location>
</feature>
<comment type="subcellular location">
    <subcellularLocation>
        <location evidence="1">Cell inner membrane</location>
        <topology evidence="1">Multi-pass membrane protein</topology>
    </subcellularLocation>
</comment>
<evidence type="ECO:0000256" key="5">
    <source>
        <dbReference type="ARBA" id="ARBA00022692"/>
    </source>
</evidence>
<dbReference type="Pfam" id="PF04143">
    <property type="entry name" value="Sulf_transp"/>
    <property type="match status" value="1"/>
</dbReference>
<organism evidence="9">
    <name type="scientific">marine metagenome</name>
    <dbReference type="NCBI Taxonomy" id="408172"/>
    <lineage>
        <taxon>unclassified sequences</taxon>
        <taxon>metagenomes</taxon>
        <taxon>ecological metagenomes</taxon>
    </lineage>
</organism>
<evidence type="ECO:0000256" key="1">
    <source>
        <dbReference type="ARBA" id="ARBA00004429"/>
    </source>
</evidence>
<proteinExistence type="predicted"/>
<dbReference type="PANTHER" id="PTHR30574:SF1">
    <property type="entry name" value="SULPHUR TRANSPORT DOMAIN-CONTAINING PROTEIN"/>
    <property type="match status" value="1"/>
</dbReference>
<gene>
    <name evidence="9" type="ORF">METZ01_LOCUS139523</name>
</gene>
<keyword evidence="3" id="KW-1003">Cell membrane</keyword>
<keyword evidence="2" id="KW-0813">Transport</keyword>
<dbReference type="EMBL" id="UINC01020696">
    <property type="protein sequence ID" value="SVA86669.1"/>
    <property type="molecule type" value="Genomic_DNA"/>
</dbReference>
<dbReference type="InterPro" id="IPR007272">
    <property type="entry name" value="Sulf_transp_TsuA/YedE"/>
</dbReference>
<dbReference type="GO" id="GO:0005886">
    <property type="term" value="C:plasma membrane"/>
    <property type="evidence" value="ECO:0007669"/>
    <property type="project" value="UniProtKB-SubCell"/>
</dbReference>
<feature type="transmembrane region" description="Helical" evidence="8">
    <location>
        <begin position="84"/>
        <end position="104"/>
    </location>
</feature>